<evidence type="ECO:0000313" key="4">
    <source>
        <dbReference type="Proteomes" id="UP000277580"/>
    </source>
</evidence>
<dbReference type="Pfam" id="PF22669">
    <property type="entry name" value="Exo_endo_phos2"/>
    <property type="match status" value="1"/>
</dbReference>
<proteinExistence type="predicted"/>
<dbReference type="InParanoid" id="A0A3N4L3H6"/>
<organism evidence="3 4">
    <name type="scientific">Morchella conica CCBAS932</name>
    <dbReference type="NCBI Taxonomy" id="1392247"/>
    <lineage>
        <taxon>Eukaryota</taxon>
        <taxon>Fungi</taxon>
        <taxon>Dikarya</taxon>
        <taxon>Ascomycota</taxon>
        <taxon>Pezizomycotina</taxon>
        <taxon>Pezizomycetes</taxon>
        <taxon>Pezizales</taxon>
        <taxon>Morchellaceae</taxon>
        <taxon>Morchella</taxon>
    </lineage>
</organism>
<dbReference type="GO" id="GO:0016791">
    <property type="term" value="F:phosphatase activity"/>
    <property type="evidence" value="ECO:0007669"/>
    <property type="project" value="InterPro"/>
</dbReference>
<dbReference type="InterPro" id="IPR036691">
    <property type="entry name" value="Endo/exonu/phosph_ase_sf"/>
</dbReference>
<dbReference type="AlphaFoldDB" id="A0A3N4L3H6"/>
<dbReference type="PROSITE" id="PS51752">
    <property type="entry name" value="JACALIN_LECTIN"/>
    <property type="match status" value="1"/>
</dbReference>
<dbReference type="SUPFAM" id="SSF56219">
    <property type="entry name" value="DNase I-like"/>
    <property type="match status" value="1"/>
</dbReference>
<feature type="chain" id="PRO_5018073393" evidence="1">
    <location>
        <begin position="25"/>
        <end position="444"/>
    </location>
</feature>
<name>A0A3N4L3H6_9PEZI</name>
<dbReference type="STRING" id="1392247.A0A3N4L3H6"/>
<dbReference type="Gene3D" id="2.100.10.30">
    <property type="entry name" value="Jacalin-like lectin domain"/>
    <property type="match status" value="1"/>
</dbReference>
<dbReference type="Proteomes" id="UP000277580">
    <property type="component" value="Unassembled WGS sequence"/>
</dbReference>
<evidence type="ECO:0000313" key="3">
    <source>
        <dbReference type="EMBL" id="RPB17427.1"/>
    </source>
</evidence>
<dbReference type="Gene3D" id="3.60.10.10">
    <property type="entry name" value="Endonuclease/exonuclease/phosphatase"/>
    <property type="match status" value="1"/>
</dbReference>
<dbReference type="SUPFAM" id="SSF51101">
    <property type="entry name" value="Mannose-binding lectins"/>
    <property type="match status" value="1"/>
</dbReference>
<dbReference type="EMBL" id="ML119106">
    <property type="protein sequence ID" value="RPB17427.1"/>
    <property type="molecule type" value="Genomic_DNA"/>
</dbReference>
<dbReference type="InterPro" id="IPR000300">
    <property type="entry name" value="IPPc"/>
</dbReference>
<gene>
    <name evidence="3" type="ORF">P167DRAFT_479721</name>
</gene>
<dbReference type="InterPro" id="IPR036404">
    <property type="entry name" value="Jacalin-like_lectin_dom_sf"/>
</dbReference>
<evidence type="ECO:0000256" key="1">
    <source>
        <dbReference type="SAM" id="SignalP"/>
    </source>
</evidence>
<dbReference type="GO" id="GO:0046856">
    <property type="term" value="P:phosphatidylinositol dephosphorylation"/>
    <property type="evidence" value="ECO:0007669"/>
    <property type="project" value="InterPro"/>
</dbReference>
<dbReference type="Pfam" id="PF01419">
    <property type="entry name" value="Jacalin"/>
    <property type="match status" value="1"/>
</dbReference>
<dbReference type="PANTHER" id="PTHR16320">
    <property type="entry name" value="SPHINGOMYELINASE FAMILY MEMBER"/>
    <property type="match status" value="1"/>
</dbReference>
<keyword evidence="1" id="KW-0732">Signal</keyword>
<dbReference type="OrthoDB" id="40902at2759"/>
<keyword evidence="3" id="KW-0430">Lectin</keyword>
<protein>
    <submittedName>
        <fullName evidence="3">Mannose-binding lectin</fullName>
    </submittedName>
</protein>
<feature type="domain" description="Jacalin-type lectin" evidence="2">
    <location>
        <begin position="303"/>
        <end position="444"/>
    </location>
</feature>
<dbReference type="GO" id="GO:0005737">
    <property type="term" value="C:cytoplasm"/>
    <property type="evidence" value="ECO:0007669"/>
    <property type="project" value="TreeGrafter"/>
</dbReference>
<dbReference type="GO" id="GO:0030246">
    <property type="term" value="F:carbohydrate binding"/>
    <property type="evidence" value="ECO:0007669"/>
    <property type="project" value="UniProtKB-KW"/>
</dbReference>
<feature type="signal peptide" evidence="1">
    <location>
        <begin position="1"/>
        <end position="24"/>
    </location>
</feature>
<evidence type="ECO:0000259" key="2">
    <source>
        <dbReference type="PROSITE" id="PS51752"/>
    </source>
</evidence>
<sequence length="444" mass="46548">MFQSRYQFLGSSLLLLNSILGASATTGSLKVLTYNVAGLPSALSSSDPEENTPYISARLSPYAIINVQEDFNSHAALYASDSHAYRTPTSGGVPFGDGLNTLSDFPYIDFTRTAWDDCNLNSGDCLTPKGFSAMRVEIAGGIWIDVYNLHTDAGGESGDLSARAGNVAQVVDYINTFSAGMPVVLMGDTNMRYTTTGDNIRALVSGGGFTDAWVAGVRGGTPPTLGTDALTCAFPFADTVTDQATMLSCEVVDKILFRSSPVLTLALGSITNEHRNFLHPTDGGPLSDHYPLSATLSYSTTGLRLSEVVGGPHGDYFNDATGLTSAAPTITTLKLAGGERVDSVSTTWSTGTVLAHGGSGGTASSITLASGETLVEVEACQGEKDGNTRVFYLRVKTSAGRELSVGKTTSACTVMSPPETGMRVVGFWGRSGDEVDRLGVVWGK</sequence>
<reference evidence="3 4" key="1">
    <citation type="journal article" date="2018" name="Nat. Ecol. Evol.">
        <title>Pezizomycetes genomes reveal the molecular basis of ectomycorrhizal truffle lifestyle.</title>
        <authorList>
            <person name="Murat C."/>
            <person name="Payen T."/>
            <person name="Noel B."/>
            <person name="Kuo A."/>
            <person name="Morin E."/>
            <person name="Chen J."/>
            <person name="Kohler A."/>
            <person name="Krizsan K."/>
            <person name="Balestrini R."/>
            <person name="Da Silva C."/>
            <person name="Montanini B."/>
            <person name="Hainaut M."/>
            <person name="Levati E."/>
            <person name="Barry K.W."/>
            <person name="Belfiori B."/>
            <person name="Cichocki N."/>
            <person name="Clum A."/>
            <person name="Dockter R.B."/>
            <person name="Fauchery L."/>
            <person name="Guy J."/>
            <person name="Iotti M."/>
            <person name="Le Tacon F."/>
            <person name="Lindquist E.A."/>
            <person name="Lipzen A."/>
            <person name="Malagnac F."/>
            <person name="Mello A."/>
            <person name="Molinier V."/>
            <person name="Miyauchi S."/>
            <person name="Poulain J."/>
            <person name="Riccioni C."/>
            <person name="Rubini A."/>
            <person name="Sitrit Y."/>
            <person name="Splivallo R."/>
            <person name="Traeger S."/>
            <person name="Wang M."/>
            <person name="Zifcakova L."/>
            <person name="Wipf D."/>
            <person name="Zambonelli A."/>
            <person name="Paolocci F."/>
            <person name="Nowrousian M."/>
            <person name="Ottonello S."/>
            <person name="Baldrian P."/>
            <person name="Spatafora J.W."/>
            <person name="Henrissat B."/>
            <person name="Nagy L.G."/>
            <person name="Aury J.M."/>
            <person name="Wincker P."/>
            <person name="Grigoriev I.V."/>
            <person name="Bonfante P."/>
            <person name="Martin F.M."/>
        </authorList>
    </citation>
    <scope>NUCLEOTIDE SEQUENCE [LARGE SCALE GENOMIC DNA]</scope>
    <source>
        <strain evidence="3 4">CCBAS932</strain>
    </source>
</reference>
<dbReference type="InterPro" id="IPR001229">
    <property type="entry name" value="Jacalin-like_lectin_dom"/>
</dbReference>
<dbReference type="SMART" id="SM00915">
    <property type="entry name" value="Jacalin"/>
    <property type="match status" value="1"/>
</dbReference>
<dbReference type="GO" id="GO:0004767">
    <property type="term" value="F:sphingomyelin phosphodiesterase activity"/>
    <property type="evidence" value="ECO:0007669"/>
    <property type="project" value="InterPro"/>
</dbReference>
<keyword evidence="4" id="KW-1185">Reference proteome</keyword>
<accession>A0A3N4L3H6</accession>
<dbReference type="PANTHER" id="PTHR16320:SF1">
    <property type="entry name" value="SPHINGOMYELINASE DDB_G0288017"/>
    <property type="match status" value="1"/>
</dbReference>
<dbReference type="InterPro" id="IPR038772">
    <property type="entry name" value="Sph/SMPD2-like"/>
</dbReference>